<accession>A0A4Q9VLY6</accession>
<evidence type="ECO:0000313" key="2">
    <source>
        <dbReference type="Proteomes" id="UP000292781"/>
    </source>
</evidence>
<keyword evidence="2" id="KW-1185">Reference proteome</keyword>
<dbReference type="EMBL" id="SJFN01000020">
    <property type="protein sequence ID" value="TBW36441.1"/>
    <property type="molecule type" value="Genomic_DNA"/>
</dbReference>
<organism evidence="1 2">
    <name type="scientific">Siculibacillus lacustris</name>
    <dbReference type="NCBI Taxonomy" id="1549641"/>
    <lineage>
        <taxon>Bacteria</taxon>
        <taxon>Pseudomonadati</taxon>
        <taxon>Pseudomonadota</taxon>
        <taxon>Alphaproteobacteria</taxon>
        <taxon>Hyphomicrobiales</taxon>
        <taxon>Ancalomicrobiaceae</taxon>
        <taxon>Siculibacillus</taxon>
    </lineage>
</organism>
<reference evidence="1 2" key="1">
    <citation type="submission" date="2019-02" db="EMBL/GenBank/DDBJ databases">
        <title>Siculibacillus lacustris gen. nov., sp. nov., a new rosette-forming bacterium isolated from a freshwater crater lake (Lake St. Ana, Romania).</title>
        <authorList>
            <person name="Felfoldi T."/>
            <person name="Marton Z."/>
            <person name="Szabo A."/>
            <person name="Mentes A."/>
            <person name="Boka K."/>
            <person name="Marialigeti K."/>
            <person name="Mathe I."/>
            <person name="Koncz M."/>
            <person name="Schumann P."/>
            <person name="Toth E."/>
        </authorList>
    </citation>
    <scope>NUCLEOTIDE SEQUENCE [LARGE SCALE GENOMIC DNA]</scope>
    <source>
        <strain evidence="1 2">SA-279</strain>
    </source>
</reference>
<gene>
    <name evidence="1" type="ORF">EYW49_13970</name>
</gene>
<dbReference type="Proteomes" id="UP000292781">
    <property type="component" value="Unassembled WGS sequence"/>
</dbReference>
<name>A0A4Q9VLY6_9HYPH</name>
<dbReference type="RefSeq" id="WP_131310198.1">
    <property type="nucleotide sequence ID" value="NZ_SJFN01000020.1"/>
</dbReference>
<dbReference type="AlphaFoldDB" id="A0A4Q9VLY6"/>
<proteinExistence type="predicted"/>
<protein>
    <submittedName>
        <fullName evidence="1">Uncharacterized protein</fullName>
    </submittedName>
</protein>
<comment type="caution">
    <text evidence="1">The sequence shown here is derived from an EMBL/GenBank/DDBJ whole genome shotgun (WGS) entry which is preliminary data.</text>
</comment>
<dbReference type="OrthoDB" id="7875908at2"/>
<sequence length="78" mass="8518">MIHVHYPVGKLPEDLRGDLPAEGTVSVAIALEDGSEPTAAAATGQFSRHRGLRRRLFASSKDIVAHVDALRDEWDRPS</sequence>
<evidence type="ECO:0000313" key="1">
    <source>
        <dbReference type="EMBL" id="TBW36441.1"/>
    </source>
</evidence>